<dbReference type="Pfam" id="PF12830">
    <property type="entry name" value="Nipped-B_C"/>
    <property type="match status" value="1"/>
</dbReference>
<dbReference type="InterPro" id="IPR016024">
    <property type="entry name" value="ARM-type_fold"/>
</dbReference>
<evidence type="ECO:0000313" key="10">
    <source>
        <dbReference type="Proteomes" id="UP001296104"/>
    </source>
</evidence>
<feature type="compositionally biased region" description="Acidic residues" evidence="7">
    <location>
        <begin position="638"/>
        <end position="662"/>
    </location>
</feature>
<keyword evidence="5 6" id="KW-0131">Cell cycle</keyword>
<dbReference type="GO" id="GO:0061775">
    <property type="term" value="F:cohesin loader activity"/>
    <property type="evidence" value="ECO:0007669"/>
    <property type="project" value="InterPro"/>
</dbReference>
<dbReference type="Pfam" id="PF12765">
    <property type="entry name" value="Cohesin_HEAT"/>
    <property type="match status" value="1"/>
</dbReference>
<evidence type="ECO:0000256" key="3">
    <source>
        <dbReference type="ARBA" id="ARBA00022737"/>
    </source>
</evidence>
<evidence type="ECO:0000256" key="1">
    <source>
        <dbReference type="ARBA" id="ARBA00004123"/>
    </source>
</evidence>
<evidence type="ECO:0000256" key="6">
    <source>
        <dbReference type="RuleBase" id="RU364107"/>
    </source>
</evidence>
<feature type="region of interest" description="Disordered" evidence="7">
    <location>
        <begin position="631"/>
        <end position="684"/>
    </location>
</feature>
<evidence type="ECO:0000256" key="4">
    <source>
        <dbReference type="ARBA" id="ARBA00023242"/>
    </source>
</evidence>
<dbReference type="PANTHER" id="PTHR21704:SF18">
    <property type="entry name" value="NIPPED-B-LIKE PROTEIN"/>
    <property type="match status" value="1"/>
</dbReference>
<feature type="compositionally biased region" description="Low complexity" evidence="7">
    <location>
        <begin position="180"/>
        <end position="201"/>
    </location>
</feature>
<evidence type="ECO:0000256" key="7">
    <source>
        <dbReference type="SAM" id="MobiDB-lite"/>
    </source>
</evidence>
<comment type="similarity">
    <text evidence="2 6">Belongs to the SCC2/Nipped-B family.</text>
</comment>
<sequence length="1855" mass="203859">MDGVRAPNQMASMGHGGPQTQSRPHGHDLRIPTVDEALPYTPFSSIVPFNPNIITPPLALPNTTPTAFEKSEEIHAARRELERLSAGAQNAEAASKRCQQTLSDVRRLLEGDGLMQFKFKKTKRTLSNNASAVAKEPALSNFAKMVYDTTSVQYRYLTPESQEGHDDEDTIQVSPRKVKIAQPQQAPPVKAAAKTQTPAKAQRAESQMSEPHRTAYVQIPRMVSTPQNGQQSTPLQNLSQQQAQPNSSQGSQKLYVQPIALTPAQAAEYKRVPEPDSAPSRNQNVYLTNRAISPTQRAKSDSAVENLQTVLQEIFTAEDQMEPDTSGNVSKHAAKFFKTSDAGDTFIPVLRFNVQAELDVALKKVVSPGRLGDVEVESLARLQRLCEASYAAARVDGLQIGDDWSEGDVGEWTTRIKDAQAGLIGACSMIRILTGAAHHKELQSEDYVTGVIDAIRNVVERGIITVVEERSTVGEKIRGEKSVPRNPKFDIASENQETLRPLLNTSRMALSLLGNLLLNTDVDESAISSIEYLCKSLIFAENGSVERDSALGIQPFEKVRVTAMDVLARIFTKHTSMREGIVNGILFSLEKLPASKQSARQFRPTDGKPIQLVSALLMRLIQTSATLNSSDLRAKNDESDESDQVGDSEDEDSEEDESDASDENIKVGRRKKKSRSSKSQKIGGTDLRSVYTPLKDSAHGHANYIIRMLLSRALTSTKSGDEPFRKLLDIFVDDFLSVLGSSDWPASEILLRNLVGKLMNLANNPKSHAPHRTLSLELLGTIGSGILDLQSIIINPTKTLDGDDSISNDLVDLTKDFQSDGLSNHSITVFNGPYRVVLEYIHARGVEHDPQLQTARGYHLMQWADLVCDTREGSERDDVIVTPSFKRDLEPKLRHMIEDPQWLDDNSNFPAPSTSQGKLAAKIVAAGSKLCRAFNNIFNTVLQSMSSEQPTVRSRSLKSVTTLLEKDPSVLDRNSQILSQIMRCMADPSPLVRDSALGLVQKCVALRPNLDLKVYERVISRTGDQAVPVRKRSMAFLKQVYLRRDDNKIRAKISNALIARIKDNDESVAETALSTIEEVWFSAFAKLVKTEHDRSVDASMQLRAHAALIIQTVDLGDNVANVLEDLIKTLLVKSKQAADNVRVCKSFVAVLNEGIINTGEILGQPDKSEVLRALTVFAKAAPKLFTVGQIEHLEVYTQNLINSDDLEVFRSVINILRYTMPVLTGLGKEFLLNLQSALLKSAGKISKTELAVVAPCLWTIDTVLGGTERPLRLILSALTNLSGFSKADLTKDPGSANKVIKLLPIVGQLGKACDFTEHLNVFKSSKSFDWYKGTSVPGLLVEVICKFTSPSQPQPVRAAALEAVCEICQSYPEHFLRADVSNAIEMVFKERNQELEGVLLTSLESFFASDDTPSDEQEILGVGVESGTQRLGDTYKATGQDTAMASLSQRFLGQFLRIALSSTEGVALAAARIVVHINTRGMSHPGNSAPGLVALETCPTSAIAKLAFMAHREQFGKYENVFEKTLLKAVQQAFDYQHSIVRSDVGCTGHPPVSKLHFFWEVLKGGKPKIRTKLFTMMCASMDFDLAKLNLSGSPPQHLLYVRFCVENLAFFESDRADELLHLVSCMEKTFHGTGSSLAQAIESELLKLDVPVHLASEPAASDPDEIAIANASAMMMAHVMPEVRSIDSKRLQQLSVAAQILSLMWETRSFLHRYWNLQKHAGKPKNTAKEAIKAPTKATNAPTLIESYQKRIGSIMNADTTEEGQRNTCISFVDLFSVDHEVKVPDGEEEDIAMEDGEDSRSEGSSAKSPGPTPRGKKRKSLDAGFSASKKPAKKRKPSSAKVMGDDDEDGDWN</sequence>
<proteinExistence type="inferred from homology"/>
<dbReference type="SUPFAM" id="SSF48371">
    <property type="entry name" value="ARM repeat"/>
    <property type="match status" value="1"/>
</dbReference>
<protein>
    <recommendedName>
        <fullName evidence="6">Sister chromatid cohesion protein</fullName>
    </recommendedName>
</protein>
<feature type="region of interest" description="Disordered" evidence="7">
    <location>
        <begin position="1"/>
        <end position="29"/>
    </location>
</feature>
<dbReference type="GO" id="GO:0140588">
    <property type="term" value="P:chromatin looping"/>
    <property type="evidence" value="ECO:0007669"/>
    <property type="project" value="InterPro"/>
</dbReference>
<name>A0AAI8Z0V7_9PEZI</name>
<dbReference type="GO" id="GO:1990414">
    <property type="term" value="P:replication-born double-strand break repair via sister chromatid exchange"/>
    <property type="evidence" value="ECO:0007669"/>
    <property type="project" value="TreeGrafter"/>
</dbReference>
<dbReference type="InterPro" id="IPR026003">
    <property type="entry name" value="Cohesin_HEAT"/>
</dbReference>
<dbReference type="GO" id="GO:0071169">
    <property type="term" value="P:establishment of protein localization to chromatin"/>
    <property type="evidence" value="ECO:0007669"/>
    <property type="project" value="TreeGrafter"/>
</dbReference>
<dbReference type="GO" id="GO:0034087">
    <property type="term" value="P:establishment of mitotic sister chromatid cohesion"/>
    <property type="evidence" value="ECO:0007669"/>
    <property type="project" value="TreeGrafter"/>
</dbReference>
<evidence type="ECO:0000256" key="2">
    <source>
        <dbReference type="ARBA" id="ARBA00009252"/>
    </source>
</evidence>
<gene>
    <name evidence="9" type="ORF">LECACI_7A005561</name>
</gene>
<feature type="domain" description="Sister chromatid cohesion C-terminal" evidence="8">
    <location>
        <begin position="1445"/>
        <end position="1629"/>
    </location>
</feature>
<evidence type="ECO:0000256" key="5">
    <source>
        <dbReference type="ARBA" id="ARBA00023306"/>
    </source>
</evidence>
<feature type="region of interest" description="Disordered" evidence="7">
    <location>
        <begin position="180"/>
        <end position="211"/>
    </location>
</feature>
<reference evidence="9" key="1">
    <citation type="submission" date="2023-11" db="EMBL/GenBank/DDBJ databases">
        <authorList>
            <person name="Alioto T."/>
            <person name="Alioto T."/>
            <person name="Gomez Garrido J."/>
        </authorList>
    </citation>
    <scope>NUCLEOTIDE SEQUENCE</scope>
</reference>
<dbReference type="InterPro" id="IPR033031">
    <property type="entry name" value="Scc2/Nipped-B"/>
</dbReference>
<organism evidence="9 10">
    <name type="scientific">Lecanosticta acicola</name>
    <dbReference type="NCBI Taxonomy" id="111012"/>
    <lineage>
        <taxon>Eukaryota</taxon>
        <taxon>Fungi</taxon>
        <taxon>Dikarya</taxon>
        <taxon>Ascomycota</taxon>
        <taxon>Pezizomycotina</taxon>
        <taxon>Dothideomycetes</taxon>
        <taxon>Dothideomycetidae</taxon>
        <taxon>Mycosphaerellales</taxon>
        <taxon>Mycosphaerellaceae</taxon>
        <taxon>Lecanosticta</taxon>
    </lineage>
</organism>
<dbReference type="InterPro" id="IPR011989">
    <property type="entry name" value="ARM-like"/>
</dbReference>
<dbReference type="GO" id="GO:0090694">
    <property type="term" value="C:Scc2-Scc4 cohesin loading complex"/>
    <property type="evidence" value="ECO:0007669"/>
    <property type="project" value="TreeGrafter"/>
</dbReference>
<keyword evidence="10" id="KW-1185">Reference proteome</keyword>
<dbReference type="GO" id="GO:0010468">
    <property type="term" value="P:regulation of gene expression"/>
    <property type="evidence" value="ECO:0007669"/>
    <property type="project" value="InterPro"/>
</dbReference>
<accession>A0AAI8Z0V7</accession>
<feature type="compositionally biased region" description="Basic residues" evidence="7">
    <location>
        <begin position="667"/>
        <end position="678"/>
    </location>
</feature>
<dbReference type="GO" id="GO:0003682">
    <property type="term" value="F:chromatin binding"/>
    <property type="evidence" value="ECO:0007669"/>
    <property type="project" value="TreeGrafter"/>
</dbReference>
<keyword evidence="3 6" id="KW-0677">Repeat</keyword>
<feature type="region of interest" description="Disordered" evidence="7">
    <location>
        <begin position="1784"/>
        <end position="1855"/>
    </location>
</feature>
<dbReference type="CDD" id="cd23958">
    <property type="entry name" value="SCC2"/>
    <property type="match status" value="1"/>
</dbReference>
<dbReference type="EMBL" id="CAVMBE010000036">
    <property type="protein sequence ID" value="CAK4030403.1"/>
    <property type="molecule type" value="Genomic_DNA"/>
</dbReference>
<evidence type="ECO:0000313" key="9">
    <source>
        <dbReference type="EMBL" id="CAK4030403.1"/>
    </source>
</evidence>
<comment type="caution">
    <text evidence="9">The sequence shown here is derived from an EMBL/GenBank/DDBJ whole genome shotgun (WGS) entry which is preliminary data.</text>
</comment>
<feature type="region of interest" description="Disordered" evidence="7">
    <location>
        <begin position="225"/>
        <end position="251"/>
    </location>
</feature>
<evidence type="ECO:0000259" key="8">
    <source>
        <dbReference type="Pfam" id="PF12830"/>
    </source>
</evidence>
<dbReference type="InterPro" id="IPR024986">
    <property type="entry name" value="Nipped-B_C"/>
</dbReference>
<dbReference type="Proteomes" id="UP001296104">
    <property type="component" value="Unassembled WGS sequence"/>
</dbReference>
<feature type="compositionally biased region" description="Acidic residues" evidence="7">
    <location>
        <begin position="1788"/>
        <end position="1799"/>
    </location>
</feature>
<keyword evidence="4 6" id="KW-0539">Nucleus</keyword>
<comment type="subcellular location">
    <subcellularLocation>
        <location evidence="1 6">Nucleus</location>
    </subcellularLocation>
</comment>
<dbReference type="PANTHER" id="PTHR21704">
    <property type="entry name" value="NIPPED-B-LIKE PROTEIN DELANGIN SCC2-RELATED"/>
    <property type="match status" value="1"/>
</dbReference>
<dbReference type="Gene3D" id="1.25.10.10">
    <property type="entry name" value="Leucine-rich Repeat Variant"/>
    <property type="match status" value="1"/>
</dbReference>